<feature type="binding site" evidence="2">
    <location>
        <position position="137"/>
    </location>
    <ligand>
        <name>Mn(2+)</name>
        <dbReference type="ChEBI" id="CHEBI:29035"/>
        <label>2</label>
    </ligand>
</feature>
<dbReference type="PANTHER" id="PTHR11014:SF63">
    <property type="entry name" value="METALLOPEPTIDASE, PUTATIVE (AFU_ORTHOLOGUE AFUA_6G09600)-RELATED"/>
    <property type="match status" value="1"/>
</dbReference>
<dbReference type="InterPro" id="IPR036264">
    <property type="entry name" value="Bact_exopeptidase_dim_dom"/>
</dbReference>
<protein>
    <submittedName>
        <fullName evidence="4">Amidohydrolase</fullName>
    </submittedName>
</protein>
<dbReference type="SUPFAM" id="SSF53187">
    <property type="entry name" value="Zn-dependent exopeptidases"/>
    <property type="match status" value="1"/>
</dbReference>
<dbReference type="PANTHER" id="PTHR11014">
    <property type="entry name" value="PEPTIDASE M20 FAMILY MEMBER"/>
    <property type="match status" value="1"/>
</dbReference>
<dbReference type="InterPro" id="IPR002933">
    <property type="entry name" value="Peptidase_M20"/>
</dbReference>
<dbReference type="AlphaFoldDB" id="A0A8K0V7V4"/>
<reference evidence="4" key="1">
    <citation type="submission" date="2021-01" db="EMBL/GenBank/DDBJ databases">
        <title>Intestinitalea alba gen. nov., sp. nov., a novel genus of the family Enterobacteriaceae, isolated from the gut of the plastic-eating mealworm Tenebrio molitor L.</title>
        <authorList>
            <person name="Yang Y."/>
        </authorList>
    </citation>
    <scope>NUCLEOTIDE SEQUENCE</scope>
    <source>
        <strain evidence="4">BIT-L3</strain>
    </source>
</reference>
<dbReference type="CDD" id="cd05666">
    <property type="entry name" value="M20_Acy1-like"/>
    <property type="match status" value="1"/>
</dbReference>
<dbReference type="Gene3D" id="3.40.630.10">
    <property type="entry name" value="Zn peptidases"/>
    <property type="match status" value="1"/>
</dbReference>
<dbReference type="InterPro" id="IPR011650">
    <property type="entry name" value="Peptidase_M20_dimer"/>
</dbReference>
<dbReference type="GO" id="GO:0019877">
    <property type="term" value="P:diaminopimelate biosynthetic process"/>
    <property type="evidence" value="ECO:0007669"/>
    <property type="project" value="UniProtKB-ARBA"/>
</dbReference>
<dbReference type="InterPro" id="IPR017439">
    <property type="entry name" value="Amidohydrolase"/>
</dbReference>
<dbReference type="Gene3D" id="3.30.70.360">
    <property type="match status" value="1"/>
</dbReference>
<name>A0A8K0V7V4_9ENTR</name>
<evidence type="ECO:0000256" key="1">
    <source>
        <dbReference type="ARBA" id="ARBA00022801"/>
    </source>
</evidence>
<accession>A0A8K0V7V4</accession>
<dbReference type="Pfam" id="PF01546">
    <property type="entry name" value="Peptidase_M20"/>
    <property type="match status" value="1"/>
</dbReference>
<dbReference type="RefSeq" id="WP_238714076.1">
    <property type="nucleotide sequence ID" value="NZ_JAEPBH010000026.1"/>
</dbReference>
<feature type="domain" description="Peptidase M20 dimerisation" evidence="3">
    <location>
        <begin position="186"/>
        <end position="282"/>
    </location>
</feature>
<evidence type="ECO:0000313" key="4">
    <source>
        <dbReference type="EMBL" id="MBK4715857.1"/>
    </source>
</evidence>
<dbReference type="GO" id="GO:0046872">
    <property type="term" value="F:metal ion binding"/>
    <property type="evidence" value="ECO:0007669"/>
    <property type="project" value="UniProtKB-KW"/>
</dbReference>
<keyword evidence="5" id="KW-1185">Reference proteome</keyword>
<dbReference type="GO" id="GO:0050118">
    <property type="term" value="F:N-acetyldiaminopimelate deacetylase activity"/>
    <property type="evidence" value="ECO:0007669"/>
    <property type="project" value="UniProtKB-ARBA"/>
</dbReference>
<keyword evidence="2" id="KW-0479">Metal-binding</keyword>
<dbReference type="PIRSF" id="PIRSF005962">
    <property type="entry name" value="Pept_M20D_amidohydro"/>
    <property type="match status" value="1"/>
</dbReference>
<dbReference type="FunFam" id="3.30.70.360:FF:000001">
    <property type="entry name" value="N-acetyldiaminopimelate deacetylase"/>
    <property type="match status" value="1"/>
</dbReference>
<evidence type="ECO:0000256" key="2">
    <source>
        <dbReference type="PIRSR" id="PIRSR005962-1"/>
    </source>
</evidence>
<feature type="binding site" evidence="2">
    <location>
        <position position="163"/>
    </location>
    <ligand>
        <name>Mn(2+)</name>
        <dbReference type="ChEBI" id="CHEBI:29035"/>
        <label>2</label>
    </ligand>
</feature>
<feature type="binding site" evidence="2">
    <location>
        <position position="102"/>
    </location>
    <ligand>
        <name>Mn(2+)</name>
        <dbReference type="ChEBI" id="CHEBI:29035"/>
        <label>2</label>
    </ligand>
</feature>
<feature type="binding site" evidence="2">
    <location>
        <position position="361"/>
    </location>
    <ligand>
        <name>Mn(2+)</name>
        <dbReference type="ChEBI" id="CHEBI:29035"/>
        <label>2</label>
    </ligand>
</feature>
<evidence type="ECO:0000259" key="3">
    <source>
        <dbReference type="Pfam" id="PF07687"/>
    </source>
</evidence>
<dbReference type="Proteomes" id="UP000659047">
    <property type="component" value="Unassembled WGS sequence"/>
</dbReference>
<comment type="cofactor">
    <cofactor evidence="2">
        <name>Mn(2+)</name>
        <dbReference type="ChEBI" id="CHEBI:29035"/>
    </cofactor>
    <text evidence="2">The Mn(2+) ion enhances activity.</text>
</comment>
<gene>
    <name evidence="4" type="ORF">JJB97_11055</name>
</gene>
<evidence type="ECO:0000313" key="5">
    <source>
        <dbReference type="Proteomes" id="UP000659047"/>
    </source>
</evidence>
<sequence length="388" mass="42178">MQHIITALREQEETFTALRRQIHSQPEIGFEEHLTGSLVARLLEEWGYQVHRGLAGTGVVGTLKCGNGGKRLGLRADMDALPMSENSGKAWSSKTEGRFHGCGHDGHTAILLCAAQYLARTRNFNGTLHLIFQPAEELLYGGRVMLEDGLFDKFPCDAIFGLHNMPGYKLNHFAFRDGPMMASSDTLHIEVNGVGGHGALPERTVDATLVACQIAVALQTIVSRNITPFQPVVVTVGSIQAGEAPNIINEKALMKLSIRTLDEGVRKTVLQRVREIAQAQAASFNATVTLTHVNGSPVLVNAPEANRLVRDVAAGLFGEDCVGECAPFMGSEDFAFMLEENPNGCYFIVGAGDEPERCMVHNPGYDFNDKNIVPAAALWCALTEKYLC</sequence>
<dbReference type="NCBIfam" id="TIGR01891">
    <property type="entry name" value="amidohydrolases"/>
    <property type="match status" value="1"/>
</dbReference>
<dbReference type="EMBL" id="JAEPBH010000026">
    <property type="protein sequence ID" value="MBK4715857.1"/>
    <property type="molecule type" value="Genomic_DNA"/>
</dbReference>
<feature type="binding site" evidence="2">
    <location>
        <position position="104"/>
    </location>
    <ligand>
        <name>Mn(2+)</name>
        <dbReference type="ChEBI" id="CHEBI:29035"/>
        <label>2</label>
    </ligand>
</feature>
<organism evidence="4 5">
    <name type="scientific">Tenebrionibacter intestinalis</name>
    <dbReference type="NCBI Taxonomy" id="2799638"/>
    <lineage>
        <taxon>Bacteria</taxon>
        <taxon>Pseudomonadati</taxon>
        <taxon>Pseudomonadota</taxon>
        <taxon>Gammaproteobacteria</taxon>
        <taxon>Enterobacterales</taxon>
        <taxon>Enterobacteriaceae</taxon>
        <taxon>Tenebrionibacter/Tenebrionicola group</taxon>
        <taxon>Tenebrionibacter</taxon>
    </lineage>
</organism>
<proteinExistence type="predicted"/>
<keyword evidence="2" id="KW-0464">Manganese</keyword>
<dbReference type="Pfam" id="PF07687">
    <property type="entry name" value="M20_dimer"/>
    <property type="match status" value="1"/>
</dbReference>
<comment type="caution">
    <text evidence="4">The sequence shown here is derived from an EMBL/GenBank/DDBJ whole genome shotgun (WGS) entry which is preliminary data.</text>
</comment>
<keyword evidence="1" id="KW-0378">Hydrolase</keyword>
<dbReference type="SUPFAM" id="SSF55031">
    <property type="entry name" value="Bacterial exopeptidase dimerisation domain"/>
    <property type="match status" value="1"/>
</dbReference>